<comment type="caution">
    <text evidence="2">The sequence shown here is derived from an EMBL/GenBank/DDBJ whole genome shotgun (WGS) entry which is preliminary data.</text>
</comment>
<dbReference type="OrthoDB" id="2100544at2759"/>
<evidence type="ECO:0000256" key="1">
    <source>
        <dbReference type="SAM" id="Phobius"/>
    </source>
</evidence>
<protein>
    <submittedName>
        <fullName evidence="2">Uncharacterized protein</fullName>
    </submittedName>
</protein>
<dbReference type="EMBL" id="MCGO01000022">
    <property type="protein sequence ID" value="ORY44293.1"/>
    <property type="molecule type" value="Genomic_DNA"/>
</dbReference>
<sequence length="174" mass="19532">MSNEIPTALWPEIYYTCTITALSVFSLMGVIYFAVIVETLKMGAPLQWKTVLTPFTGFLVGLILAITGVFACETAILYTLTTNGRESFQDALILSVKSIFDALSLFSYLKYSWLRAESIVDQVFPKLHIYVIVLMKVFPIFFVIEIGSISAAIPFFQNKALFKTLRLICQGTMQ</sequence>
<dbReference type="AlphaFoldDB" id="A0A1Y2CB85"/>
<gene>
    <name evidence="2" type="ORF">BCR33DRAFT_218703</name>
</gene>
<name>A0A1Y2CB85_9FUNG</name>
<proteinExistence type="predicted"/>
<feature type="transmembrane region" description="Helical" evidence="1">
    <location>
        <begin position="129"/>
        <end position="156"/>
    </location>
</feature>
<evidence type="ECO:0000313" key="2">
    <source>
        <dbReference type="EMBL" id="ORY44293.1"/>
    </source>
</evidence>
<accession>A0A1Y2CB85</accession>
<feature type="transmembrane region" description="Helical" evidence="1">
    <location>
        <begin position="12"/>
        <end position="35"/>
    </location>
</feature>
<reference evidence="2 3" key="1">
    <citation type="submission" date="2016-07" db="EMBL/GenBank/DDBJ databases">
        <title>Pervasive Adenine N6-methylation of Active Genes in Fungi.</title>
        <authorList>
            <consortium name="DOE Joint Genome Institute"/>
            <person name="Mondo S.J."/>
            <person name="Dannebaum R.O."/>
            <person name="Kuo R.C."/>
            <person name="Labutti K."/>
            <person name="Haridas S."/>
            <person name="Kuo A."/>
            <person name="Salamov A."/>
            <person name="Ahrendt S.R."/>
            <person name="Lipzen A."/>
            <person name="Sullivan W."/>
            <person name="Andreopoulos W.B."/>
            <person name="Clum A."/>
            <person name="Lindquist E."/>
            <person name="Daum C."/>
            <person name="Ramamoorthy G.K."/>
            <person name="Gryganskyi A."/>
            <person name="Culley D."/>
            <person name="Magnuson J.K."/>
            <person name="James T.Y."/>
            <person name="O'Malley M.A."/>
            <person name="Stajich J.E."/>
            <person name="Spatafora J.W."/>
            <person name="Visel A."/>
            <person name="Grigoriev I.V."/>
        </authorList>
    </citation>
    <scope>NUCLEOTIDE SEQUENCE [LARGE SCALE GENOMIC DNA]</scope>
    <source>
        <strain evidence="2 3">JEL800</strain>
    </source>
</reference>
<feature type="transmembrane region" description="Helical" evidence="1">
    <location>
        <begin position="55"/>
        <end position="79"/>
    </location>
</feature>
<keyword evidence="3" id="KW-1185">Reference proteome</keyword>
<feature type="transmembrane region" description="Helical" evidence="1">
    <location>
        <begin position="91"/>
        <end position="109"/>
    </location>
</feature>
<dbReference type="Proteomes" id="UP000193642">
    <property type="component" value="Unassembled WGS sequence"/>
</dbReference>
<keyword evidence="1" id="KW-1133">Transmembrane helix</keyword>
<evidence type="ECO:0000313" key="3">
    <source>
        <dbReference type="Proteomes" id="UP000193642"/>
    </source>
</evidence>
<organism evidence="2 3">
    <name type="scientific">Rhizoclosmatium globosum</name>
    <dbReference type="NCBI Taxonomy" id="329046"/>
    <lineage>
        <taxon>Eukaryota</taxon>
        <taxon>Fungi</taxon>
        <taxon>Fungi incertae sedis</taxon>
        <taxon>Chytridiomycota</taxon>
        <taxon>Chytridiomycota incertae sedis</taxon>
        <taxon>Chytridiomycetes</taxon>
        <taxon>Chytridiales</taxon>
        <taxon>Chytriomycetaceae</taxon>
        <taxon>Rhizoclosmatium</taxon>
    </lineage>
</organism>
<keyword evidence="1" id="KW-0812">Transmembrane</keyword>
<keyword evidence="1" id="KW-0472">Membrane</keyword>